<evidence type="ECO:0000313" key="3">
    <source>
        <dbReference type="Proteomes" id="UP000215616"/>
    </source>
</evidence>
<evidence type="ECO:0000256" key="1">
    <source>
        <dbReference type="HAMAP-Rule" id="MF_00934"/>
    </source>
</evidence>
<evidence type="ECO:0000313" key="2">
    <source>
        <dbReference type="EMBL" id="OYX03363.1"/>
    </source>
</evidence>
<reference evidence="2 3" key="1">
    <citation type="submission" date="2017-03" db="EMBL/GenBank/DDBJ databases">
        <title>Lifting the veil on microbial sulfur biogeochemistry in mining wastewaters.</title>
        <authorList>
            <person name="Kantor R.S."/>
            <person name="Colenbrander Nelson T."/>
            <person name="Marshall S."/>
            <person name="Bennett D."/>
            <person name="Apte S."/>
            <person name="Camacho D."/>
            <person name="Thomas B.C."/>
            <person name="Warren L.A."/>
            <person name="Banfield J.F."/>
        </authorList>
    </citation>
    <scope>NUCLEOTIDE SEQUENCE [LARGE SCALE GENOMIC DNA]</scope>
    <source>
        <strain evidence="2">32-67-7</strain>
    </source>
</reference>
<sequence length="273" mass="29106">MNYRHAFHAGNFADLHKHSILLAMLSALQGESPALAVIDTHAGAGGYDLAGEMARRSGEAQAGIFRLKAAADAPAVFQPLLDGVQEMNSGKSGDLYPGSPRLIARALRSADRYAGCELRDDDADLLRKTLAPCANARALQADGFDTAAKEAGKGGRAFIVIDPPFERPDDYQRIAATTRAVLSRAPGAALAIWLPIKDLETFDAFLRAMETVTRDLLVAELRLRPLTDPMKMNGCAMVMIGAPAAVDPAAAEAGDWLAARLGEPGGRSRVWRT</sequence>
<dbReference type="GO" id="GO:0005829">
    <property type="term" value="C:cytosol"/>
    <property type="evidence" value="ECO:0007669"/>
    <property type="project" value="TreeGrafter"/>
</dbReference>
<feature type="binding site" evidence="1">
    <location>
        <begin position="142"/>
        <end position="143"/>
    </location>
    <ligand>
        <name>S-adenosyl-L-methionine</name>
        <dbReference type="ChEBI" id="CHEBI:59789"/>
    </ligand>
</feature>
<dbReference type="Gene3D" id="3.40.50.150">
    <property type="entry name" value="Vaccinia Virus protein VP39"/>
    <property type="match status" value="1"/>
</dbReference>
<comment type="catalytic activity">
    <reaction evidence="1">
        <text>adenosine(2030) in 23S rRNA + S-adenosyl-L-methionine = N(6)-methyladenosine(2030) in 23S rRNA + S-adenosyl-L-homocysteine + H(+)</text>
        <dbReference type="Rhea" id="RHEA:43736"/>
        <dbReference type="Rhea" id="RHEA-COMP:10668"/>
        <dbReference type="Rhea" id="RHEA-COMP:10669"/>
        <dbReference type="ChEBI" id="CHEBI:15378"/>
        <dbReference type="ChEBI" id="CHEBI:57856"/>
        <dbReference type="ChEBI" id="CHEBI:59789"/>
        <dbReference type="ChEBI" id="CHEBI:74411"/>
        <dbReference type="ChEBI" id="CHEBI:74449"/>
        <dbReference type="EC" id="2.1.1.266"/>
    </reaction>
</comment>
<dbReference type="GO" id="GO:0036307">
    <property type="term" value="F:23S rRNA (adenine(2030)-N(6))-methyltransferase activity"/>
    <property type="evidence" value="ECO:0007669"/>
    <property type="project" value="UniProtKB-UniRule"/>
</dbReference>
<protein>
    <recommendedName>
        <fullName evidence="1">Ribosomal RNA large subunit methyltransferase J</fullName>
        <ecNumber evidence="1">2.1.1.266</ecNumber>
    </recommendedName>
    <alternativeName>
        <fullName evidence="1">23S rRNA (adenine(2030)-N6)-methyltransferase</fullName>
    </alternativeName>
    <alternativeName>
        <fullName evidence="1">23S rRNA m6A2030 methyltransferase</fullName>
    </alternativeName>
</protein>
<organism evidence="2 3">
    <name type="scientific">Caulobacter vibrioides</name>
    <name type="common">Caulobacter crescentus</name>
    <dbReference type="NCBI Taxonomy" id="155892"/>
    <lineage>
        <taxon>Bacteria</taxon>
        <taxon>Pseudomonadati</taxon>
        <taxon>Pseudomonadota</taxon>
        <taxon>Alphaproteobacteria</taxon>
        <taxon>Caulobacterales</taxon>
        <taxon>Caulobacteraceae</taxon>
        <taxon>Caulobacter</taxon>
    </lineage>
</organism>
<feature type="binding site" evidence="1">
    <location>
        <position position="162"/>
    </location>
    <ligand>
        <name>S-adenosyl-L-methionine</name>
        <dbReference type="ChEBI" id="CHEBI:59789"/>
    </ligand>
</feature>
<dbReference type="InterPro" id="IPR007473">
    <property type="entry name" value="RlmJ"/>
</dbReference>
<comment type="similarity">
    <text evidence="1">Belongs to the RlmJ family.</text>
</comment>
<name>A0A258D7T0_CAUVI</name>
<dbReference type="AlphaFoldDB" id="A0A258D7T0"/>
<comment type="subunit">
    <text evidence="1">Monomer.</text>
</comment>
<feature type="site" description="Interaction with substrate rRNA" evidence="1">
    <location>
        <position position="3"/>
    </location>
</feature>
<keyword evidence="1" id="KW-0949">S-adenosyl-L-methionine</keyword>
<dbReference type="GO" id="GO:0003723">
    <property type="term" value="F:RNA binding"/>
    <property type="evidence" value="ECO:0007669"/>
    <property type="project" value="UniProtKB-UniRule"/>
</dbReference>
<dbReference type="PANTHER" id="PTHR37426">
    <property type="entry name" value="RIBOSOMAL RNA LARGE SUBUNIT METHYLTRANSFERASE J"/>
    <property type="match status" value="1"/>
</dbReference>
<feature type="binding site" evidence="1">
    <location>
        <position position="99"/>
    </location>
    <ligand>
        <name>S-adenosyl-L-methionine</name>
        <dbReference type="ChEBI" id="CHEBI:59789"/>
    </ligand>
</feature>
<keyword evidence="1" id="KW-0698">rRNA processing</keyword>
<dbReference type="Pfam" id="PF04378">
    <property type="entry name" value="RsmJ"/>
    <property type="match status" value="1"/>
</dbReference>
<feature type="binding site" evidence="1">
    <location>
        <position position="41"/>
    </location>
    <ligand>
        <name>S-adenosyl-L-methionine</name>
        <dbReference type="ChEBI" id="CHEBI:59789"/>
    </ligand>
</feature>
<accession>A0A258D7T0</accession>
<feature type="binding site" evidence="1">
    <location>
        <position position="117"/>
    </location>
    <ligand>
        <name>S-adenosyl-L-methionine</name>
        <dbReference type="ChEBI" id="CHEBI:59789"/>
    </ligand>
</feature>
<keyword evidence="1 2" id="KW-0808">Transferase</keyword>
<feature type="active site" description="Proton acceptor" evidence="1">
    <location>
        <position position="162"/>
    </location>
</feature>
<dbReference type="EMBL" id="NCDQ01000147">
    <property type="protein sequence ID" value="OYX03363.1"/>
    <property type="molecule type" value="Genomic_DNA"/>
</dbReference>
<keyword evidence="1 2" id="KW-0489">Methyltransferase</keyword>
<dbReference type="HAMAP" id="MF_00934">
    <property type="entry name" value="23SrRNA_methyltr_J"/>
    <property type="match status" value="1"/>
</dbReference>
<dbReference type="Proteomes" id="UP000215616">
    <property type="component" value="Unassembled WGS sequence"/>
</dbReference>
<comment type="caution">
    <text evidence="2">The sequence shown here is derived from an EMBL/GenBank/DDBJ whole genome shotgun (WGS) entry which is preliminary data.</text>
</comment>
<dbReference type="SUPFAM" id="SSF53335">
    <property type="entry name" value="S-adenosyl-L-methionine-dependent methyltransferases"/>
    <property type="match status" value="1"/>
</dbReference>
<dbReference type="GO" id="GO:0070475">
    <property type="term" value="P:rRNA base methylation"/>
    <property type="evidence" value="ECO:0007669"/>
    <property type="project" value="UniProtKB-UniRule"/>
</dbReference>
<gene>
    <name evidence="1" type="primary">rlmJ</name>
    <name evidence="2" type="ORF">B7Z12_10335</name>
</gene>
<proteinExistence type="inferred from homology"/>
<feature type="binding site" evidence="1">
    <location>
        <position position="18"/>
    </location>
    <ligand>
        <name>S-adenosyl-L-methionine</name>
        <dbReference type="ChEBI" id="CHEBI:59789"/>
    </ligand>
</feature>
<comment type="function">
    <text evidence="1">Specifically methylates the adenine in position 2030 of 23S rRNA.</text>
</comment>
<dbReference type="EC" id="2.1.1.266" evidence="1"/>
<dbReference type="InterPro" id="IPR029063">
    <property type="entry name" value="SAM-dependent_MTases_sf"/>
</dbReference>
<dbReference type="PANTHER" id="PTHR37426:SF1">
    <property type="entry name" value="RIBOSOMAL RNA LARGE SUBUNIT METHYLTRANSFERASE J"/>
    <property type="match status" value="1"/>
</dbReference>
<keyword evidence="1" id="KW-0694">RNA-binding</keyword>